<organism evidence="1">
    <name type="scientific">bioreactor metagenome</name>
    <dbReference type="NCBI Taxonomy" id="1076179"/>
    <lineage>
        <taxon>unclassified sequences</taxon>
        <taxon>metagenomes</taxon>
        <taxon>ecological metagenomes</taxon>
    </lineage>
</organism>
<gene>
    <name evidence="1" type="ORF">SDC9_186401</name>
</gene>
<dbReference type="EMBL" id="VSSQ01094364">
    <property type="protein sequence ID" value="MPN38876.1"/>
    <property type="molecule type" value="Genomic_DNA"/>
</dbReference>
<evidence type="ECO:0000313" key="1">
    <source>
        <dbReference type="EMBL" id="MPN38876.1"/>
    </source>
</evidence>
<protein>
    <submittedName>
        <fullName evidence="1">Uncharacterized protein</fullName>
    </submittedName>
</protein>
<accession>A0A645HJU8</accession>
<proteinExistence type="predicted"/>
<sequence>MADAAYAAAVKALTAAFGHASVAGKTFGFDVLAFVAFAPVGGYQFQFFRVVQLGGAVGVAAAAYQSAGGDVDLHGDFSFFNVNVAWPG</sequence>
<dbReference type="AlphaFoldDB" id="A0A645HJU8"/>
<reference evidence="1" key="1">
    <citation type="submission" date="2019-08" db="EMBL/GenBank/DDBJ databases">
        <authorList>
            <person name="Kucharzyk K."/>
            <person name="Murdoch R.W."/>
            <person name="Higgins S."/>
            <person name="Loffler F."/>
        </authorList>
    </citation>
    <scope>NUCLEOTIDE SEQUENCE</scope>
</reference>
<name>A0A645HJU8_9ZZZZ</name>
<comment type="caution">
    <text evidence="1">The sequence shown here is derived from an EMBL/GenBank/DDBJ whole genome shotgun (WGS) entry which is preliminary data.</text>
</comment>